<dbReference type="InterPro" id="IPR032710">
    <property type="entry name" value="NTF2-like_dom_sf"/>
</dbReference>
<reference evidence="2 3" key="1">
    <citation type="submission" date="2023-01" db="EMBL/GenBank/DDBJ databases">
        <title>Analysis of 21 Apiospora genomes using comparative genomics revels a genus with tremendous synthesis potential of carbohydrate active enzymes and secondary metabolites.</title>
        <authorList>
            <person name="Sorensen T."/>
        </authorList>
    </citation>
    <scope>NUCLEOTIDE SEQUENCE [LARGE SCALE GENOMIC DNA]</scope>
    <source>
        <strain evidence="2 3">CBS 135458</strain>
    </source>
</reference>
<comment type="caution">
    <text evidence="2">The sequence shown here is derived from an EMBL/GenBank/DDBJ whole genome shotgun (WGS) entry which is preliminary data.</text>
</comment>
<dbReference type="Proteomes" id="UP001480595">
    <property type="component" value="Unassembled WGS sequence"/>
</dbReference>
<dbReference type="EMBL" id="JAQQWL010000012">
    <property type="protein sequence ID" value="KAK8043893.1"/>
    <property type="molecule type" value="Genomic_DNA"/>
</dbReference>
<gene>
    <name evidence="2" type="ORF">PG994_012731</name>
</gene>
<dbReference type="GeneID" id="92097203"/>
<dbReference type="Pfam" id="PF13577">
    <property type="entry name" value="SnoaL_4"/>
    <property type="match status" value="1"/>
</dbReference>
<name>A0ABR1TDX9_9PEZI</name>
<sequence length="257" mass="29134">MSDKFAELEARVVAAERLAQRAYDRGTVENVFSRYMHLHNVFQDEQIKPLWVACGTPGIRAQYTNVGVYTDYDSVMAYHTGRPAPAGKLILHQTTTPTVEVAADGETAKGFWLMAGLESGLAEPGNVGTAMPENLYEPVEKNVQGKRVGGDRWAHWVWCQYALDFLKQDSEWKIWHFRCLEVSRAPFSENWITFADKNQVAFEKDLAYFGNDGKAVFMPKPDEPASKKADIYGPNRVRKLDVPLPVPYKTFSETEEY</sequence>
<organism evidence="2 3">
    <name type="scientific">Apiospora phragmitis</name>
    <dbReference type="NCBI Taxonomy" id="2905665"/>
    <lineage>
        <taxon>Eukaryota</taxon>
        <taxon>Fungi</taxon>
        <taxon>Dikarya</taxon>
        <taxon>Ascomycota</taxon>
        <taxon>Pezizomycotina</taxon>
        <taxon>Sordariomycetes</taxon>
        <taxon>Xylariomycetidae</taxon>
        <taxon>Amphisphaeriales</taxon>
        <taxon>Apiosporaceae</taxon>
        <taxon>Apiospora</taxon>
    </lineage>
</organism>
<evidence type="ECO:0000313" key="2">
    <source>
        <dbReference type="EMBL" id="KAK8043893.1"/>
    </source>
</evidence>
<accession>A0ABR1TDX9</accession>
<evidence type="ECO:0000313" key="3">
    <source>
        <dbReference type="Proteomes" id="UP001480595"/>
    </source>
</evidence>
<protein>
    <recommendedName>
        <fullName evidence="1">SnoaL-like domain-containing protein</fullName>
    </recommendedName>
</protein>
<proteinExistence type="predicted"/>
<dbReference type="Gene3D" id="3.10.450.50">
    <property type="match status" value="1"/>
</dbReference>
<feature type="domain" description="SnoaL-like" evidence="1">
    <location>
        <begin position="21"/>
        <end position="178"/>
    </location>
</feature>
<evidence type="ECO:0000259" key="1">
    <source>
        <dbReference type="Pfam" id="PF13577"/>
    </source>
</evidence>
<keyword evidence="3" id="KW-1185">Reference proteome</keyword>
<dbReference type="SUPFAM" id="SSF54427">
    <property type="entry name" value="NTF2-like"/>
    <property type="match status" value="1"/>
</dbReference>
<dbReference type="RefSeq" id="XP_066710288.1">
    <property type="nucleotide sequence ID" value="XM_066864140.1"/>
</dbReference>
<dbReference type="InterPro" id="IPR037401">
    <property type="entry name" value="SnoaL-like"/>
</dbReference>